<dbReference type="InterPro" id="IPR003795">
    <property type="entry name" value="DUF192"/>
</dbReference>
<evidence type="ECO:0000313" key="1">
    <source>
        <dbReference type="EMBL" id="MBU9714004.1"/>
    </source>
</evidence>
<dbReference type="RefSeq" id="WP_217068282.1">
    <property type="nucleotide sequence ID" value="NZ_JAHQCS010000161.1"/>
</dbReference>
<gene>
    <name evidence="1" type="ORF">KS419_19915</name>
</gene>
<sequence length="114" mass="12496">MEVVNLSNQKMIAPNVDKAYGFYKRLKGLMFTEELLSGCGLHIKPCPSVHTFFMKYAIDVLYLNKENVVVGIDEALAPGKVGKRYKGAASVVELSIGSVKTSETQVGDKVEINN</sequence>
<dbReference type="Proteomes" id="UP000784880">
    <property type="component" value="Unassembled WGS sequence"/>
</dbReference>
<evidence type="ECO:0000313" key="2">
    <source>
        <dbReference type="Proteomes" id="UP000784880"/>
    </source>
</evidence>
<protein>
    <submittedName>
        <fullName evidence="1">DUF192 domain-containing protein</fullName>
    </submittedName>
</protein>
<dbReference type="EMBL" id="JAHQCS010000161">
    <property type="protein sequence ID" value="MBU9714004.1"/>
    <property type="molecule type" value="Genomic_DNA"/>
</dbReference>
<organism evidence="1 2">
    <name type="scientific">Evansella tamaricis</name>
    <dbReference type="NCBI Taxonomy" id="2069301"/>
    <lineage>
        <taxon>Bacteria</taxon>
        <taxon>Bacillati</taxon>
        <taxon>Bacillota</taxon>
        <taxon>Bacilli</taxon>
        <taxon>Bacillales</taxon>
        <taxon>Bacillaceae</taxon>
        <taxon>Evansella</taxon>
    </lineage>
</organism>
<accession>A0ABS6JJZ2</accession>
<reference evidence="1 2" key="1">
    <citation type="submission" date="2021-06" db="EMBL/GenBank/DDBJ databases">
        <title>Bacillus sp. RD4P76, an endophyte from a halophyte.</title>
        <authorList>
            <person name="Sun J.-Q."/>
        </authorList>
    </citation>
    <scope>NUCLEOTIDE SEQUENCE [LARGE SCALE GENOMIC DNA]</scope>
    <source>
        <strain evidence="1 2">CGMCC 1.15917</strain>
    </source>
</reference>
<dbReference type="Pfam" id="PF02643">
    <property type="entry name" value="DUF192"/>
    <property type="match status" value="1"/>
</dbReference>
<comment type="caution">
    <text evidence="1">The sequence shown here is derived from an EMBL/GenBank/DDBJ whole genome shotgun (WGS) entry which is preliminary data.</text>
</comment>
<keyword evidence="2" id="KW-1185">Reference proteome</keyword>
<proteinExistence type="predicted"/>
<name>A0ABS6JJZ2_9BACI</name>